<reference evidence="5" key="1">
    <citation type="journal article" date="2021" name="Mol. Ecol. Resour.">
        <title>Apolygus lucorum genome provides insights into omnivorousness and mesophyll feeding.</title>
        <authorList>
            <person name="Liu Y."/>
            <person name="Liu H."/>
            <person name="Wang H."/>
            <person name="Huang T."/>
            <person name="Liu B."/>
            <person name="Yang B."/>
            <person name="Yin L."/>
            <person name="Li B."/>
            <person name="Zhang Y."/>
            <person name="Zhang S."/>
            <person name="Jiang F."/>
            <person name="Zhang X."/>
            <person name="Ren Y."/>
            <person name="Wang B."/>
            <person name="Wang S."/>
            <person name="Lu Y."/>
            <person name="Wu K."/>
            <person name="Fan W."/>
            <person name="Wang G."/>
        </authorList>
    </citation>
    <scope>NUCLEOTIDE SEQUENCE</scope>
    <source>
        <strain evidence="5">12Hb</strain>
    </source>
</reference>
<dbReference type="Gene3D" id="2.20.25.240">
    <property type="match status" value="1"/>
</dbReference>
<keyword evidence="6" id="KW-1185">Reference proteome</keyword>
<dbReference type="EMBL" id="WIXP02000010">
    <property type="protein sequence ID" value="KAF6203564.1"/>
    <property type="molecule type" value="Genomic_DNA"/>
</dbReference>
<feature type="region of interest" description="Disordered" evidence="4">
    <location>
        <begin position="175"/>
        <end position="212"/>
    </location>
</feature>
<name>A0A6A4IWS3_APOLU</name>
<dbReference type="GO" id="GO:0008270">
    <property type="term" value="F:zinc ion binding"/>
    <property type="evidence" value="ECO:0007669"/>
    <property type="project" value="UniProtKB-KW"/>
</dbReference>
<organism evidence="5 6">
    <name type="scientific">Apolygus lucorum</name>
    <name type="common">Small green plant bug</name>
    <name type="synonym">Lygocoris lucorum</name>
    <dbReference type="NCBI Taxonomy" id="248454"/>
    <lineage>
        <taxon>Eukaryota</taxon>
        <taxon>Metazoa</taxon>
        <taxon>Ecdysozoa</taxon>
        <taxon>Arthropoda</taxon>
        <taxon>Hexapoda</taxon>
        <taxon>Insecta</taxon>
        <taxon>Pterygota</taxon>
        <taxon>Neoptera</taxon>
        <taxon>Paraneoptera</taxon>
        <taxon>Hemiptera</taxon>
        <taxon>Heteroptera</taxon>
        <taxon>Panheteroptera</taxon>
        <taxon>Cimicomorpha</taxon>
        <taxon>Miridae</taxon>
        <taxon>Mirini</taxon>
        <taxon>Apolygus</taxon>
    </lineage>
</organism>
<feature type="region of interest" description="Disordered" evidence="4">
    <location>
        <begin position="125"/>
        <end position="161"/>
    </location>
</feature>
<comment type="caution">
    <text evidence="5">The sequence shown here is derived from an EMBL/GenBank/DDBJ whole genome shotgun (WGS) entry which is preliminary data.</text>
</comment>
<evidence type="ECO:0000256" key="1">
    <source>
        <dbReference type="ARBA" id="ARBA00022723"/>
    </source>
</evidence>
<evidence type="ECO:0000256" key="3">
    <source>
        <dbReference type="ARBA" id="ARBA00022833"/>
    </source>
</evidence>
<accession>A0A6A4IWS3</accession>
<keyword evidence="3" id="KW-0862">Zinc</keyword>
<feature type="compositionally biased region" description="Polar residues" evidence="4">
    <location>
        <begin position="136"/>
        <end position="145"/>
    </location>
</feature>
<dbReference type="OrthoDB" id="6577442at2759"/>
<gene>
    <name evidence="5" type="ORF">GE061_001896</name>
</gene>
<proteinExistence type="predicted"/>
<keyword evidence="2" id="KW-0863">Zinc-finger</keyword>
<sequence length="324" mass="35865">MNPTVLRSSLGPGAGCQLGLSGPPTMSQDVIELVPGGSQRGGHVLFRNDFKFVFQKTLAGGGCRWLCSERKKSRCKAYVNTWGSEVKKCHEEHTHPANNKMKQVCLQRTSKMKTEDLFSHSQEFIGHPADSDETHQLQPNPSEYNSKWLPGESGQDSREDSQCLNEIADFSEAPLCIPELTEGPPETTQSRTSLKRKAAAHSSTSKHSKHALAQDSQMDFMFGAVEHDKLDDVSFRASHSTREDSYDFFGKYVASMLRDIGPPSAMRLQSMITNLVTDAMCSQPSSEHYGQPISGKQTNVNNEQIPCESTVTIKSEEDDASYNI</sequence>
<evidence type="ECO:0000256" key="2">
    <source>
        <dbReference type="ARBA" id="ARBA00022771"/>
    </source>
</evidence>
<protein>
    <submittedName>
        <fullName evidence="5">Uncharacterized protein</fullName>
    </submittedName>
</protein>
<dbReference type="Proteomes" id="UP000466442">
    <property type="component" value="Unassembled WGS sequence"/>
</dbReference>
<dbReference type="AlphaFoldDB" id="A0A6A4IWS3"/>
<feature type="compositionally biased region" description="Basic residues" evidence="4">
    <location>
        <begin position="193"/>
        <end position="210"/>
    </location>
</feature>
<evidence type="ECO:0000313" key="6">
    <source>
        <dbReference type="Proteomes" id="UP000466442"/>
    </source>
</evidence>
<dbReference type="Pfam" id="PF04500">
    <property type="entry name" value="FLYWCH"/>
    <property type="match status" value="1"/>
</dbReference>
<evidence type="ECO:0000256" key="4">
    <source>
        <dbReference type="SAM" id="MobiDB-lite"/>
    </source>
</evidence>
<keyword evidence="1" id="KW-0479">Metal-binding</keyword>
<evidence type="ECO:0000313" key="5">
    <source>
        <dbReference type="EMBL" id="KAF6203564.1"/>
    </source>
</evidence>
<dbReference type="InterPro" id="IPR007588">
    <property type="entry name" value="Znf_FLYWCH"/>
</dbReference>